<gene>
    <name evidence="2" type="ORF">ATZ35_03510</name>
</gene>
<dbReference type="STRING" id="118060.ATZ35_03510"/>
<keyword evidence="3" id="KW-1185">Reference proteome</keyword>
<feature type="transmembrane region" description="Helical" evidence="1">
    <location>
        <begin position="27"/>
        <end position="48"/>
    </location>
</feature>
<evidence type="ECO:0000313" key="3">
    <source>
        <dbReference type="Proteomes" id="UP000067523"/>
    </source>
</evidence>
<keyword evidence="1" id="KW-0472">Membrane</keyword>
<organism evidence="2 3">
    <name type="scientific">Enterococcus rotai</name>
    <dbReference type="NCBI Taxonomy" id="118060"/>
    <lineage>
        <taxon>Bacteria</taxon>
        <taxon>Bacillati</taxon>
        <taxon>Bacillota</taxon>
        <taxon>Bacilli</taxon>
        <taxon>Lactobacillales</taxon>
        <taxon>Enterococcaceae</taxon>
        <taxon>Enterococcus</taxon>
    </lineage>
</organism>
<evidence type="ECO:0000313" key="2">
    <source>
        <dbReference type="EMBL" id="ALS36262.1"/>
    </source>
</evidence>
<proteinExistence type="predicted"/>
<feature type="transmembrane region" description="Helical" evidence="1">
    <location>
        <begin position="54"/>
        <end position="73"/>
    </location>
</feature>
<keyword evidence="1" id="KW-0812">Transmembrane</keyword>
<sequence length="115" mass="13830">MDKRSKKTFKTRIERRKSEKYQRAFKLFLKIIKGYTLLKGGVALSLTILKFSDFIVLVITDLIETLYSNLYYLKERTTYGLYNYKIIWNNYKKTFVLHIKNRSKGSNEYRTSFLC</sequence>
<keyword evidence="1" id="KW-1133">Transmembrane helix</keyword>
<protein>
    <submittedName>
        <fullName evidence="2">Uncharacterized protein</fullName>
    </submittedName>
</protein>
<evidence type="ECO:0000256" key="1">
    <source>
        <dbReference type="SAM" id="Phobius"/>
    </source>
</evidence>
<dbReference type="RefSeq" id="WP_208929518.1">
    <property type="nucleotide sequence ID" value="NZ_CP013655.1"/>
</dbReference>
<dbReference type="EMBL" id="CP013655">
    <property type="protein sequence ID" value="ALS36262.1"/>
    <property type="molecule type" value="Genomic_DNA"/>
</dbReference>
<accession>A0A0U2WLX7</accession>
<dbReference type="AlphaFoldDB" id="A0A0U2WLX7"/>
<dbReference type="KEGG" id="erx:ATZ35_03510"/>
<reference evidence="3" key="1">
    <citation type="submission" date="2015-12" db="EMBL/GenBank/DDBJ databases">
        <authorList>
            <person name="Lauer A."/>
            <person name="Humrighouse B."/>
            <person name="Loparev V."/>
            <person name="Shewmaker P.L."/>
            <person name="Whitney A.M."/>
            <person name="McLaughlin R.W."/>
        </authorList>
    </citation>
    <scope>NUCLEOTIDE SEQUENCE [LARGE SCALE GENOMIC DNA]</scope>
    <source>
        <strain evidence="3">LMG 26678</strain>
    </source>
</reference>
<name>A0A0U2WLX7_9ENTE</name>
<dbReference type="Proteomes" id="UP000067523">
    <property type="component" value="Chromosome"/>
</dbReference>